<feature type="transmembrane region" description="Helical" evidence="1">
    <location>
        <begin position="26"/>
        <end position="48"/>
    </location>
</feature>
<protein>
    <submittedName>
        <fullName evidence="2">General secretion pathway protein GspM</fullName>
    </submittedName>
</protein>
<dbReference type="RefSeq" id="WP_115841388.1">
    <property type="nucleotide sequence ID" value="NZ_CP091317.1"/>
</dbReference>
<dbReference type="AlphaFoldDB" id="A0A3D8VHR1"/>
<name>A0A3D8VHR1_9GAMM</name>
<evidence type="ECO:0000256" key="1">
    <source>
        <dbReference type="SAM" id="Phobius"/>
    </source>
</evidence>
<dbReference type="Proteomes" id="UP000256829">
    <property type="component" value="Unassembled WGS sequence"/>
</dbReference>
<dbReference type="Pfam" id="PF10741">
    <property type="entry name" value="T2SSM_b"/>
    <property type="match status" value="1"/>
</dbReference>
<proteinExistence type="predicted"/>
<reference evidence="2 3" key="1">
    <citation type="submission" date="2018-08" db="EMBL/GenBank/DDBJ databases">
        <title>Lysobacter soli KCTC 22011, whole genome shotgun sequence.</title>
        <authorList>
            <person name="Zhang X."/>
            <person name="Feng G."/>
            <person name="Zhu H."/>
        </authorList>
    </citation>
    <scope>NUCLEOTIDE SEQUENCE [LARGE SCALE GENOMIC DNA]</scope>
    <source>
        <strain evidence="2 3">KCTC 22011</strain>
    </source>
</reference>
<dbReference type="InterPro" id="IPR034756">
    <property type="entry name" value="T2SSM_b"/>
</dbReference>
<dbReference type="NCBIfam" id="NF040576">
    <property type="entry name" value="T2SS_GspM_XpsM"/>
    <property type="match status" value="1"/>
</dbReference>
<dbReference type="EMBL" id="QTJR01000002">
    <property type="protein sequence ID" value="RDY68873.1"/>
    <property type="molecule type" value="Genomic_DNA"/>
</dbReference>
<organism evidence="2 3">
    <name type="scientific">Lysobacter soli</name>
    <dbReference type="NCBI Taxonomy" id="453783"/>
    <lineage>
        <taxon>Bacteria</taxon>
        <taxon>Pseudomonadati</taxon>
        <taxon>Pseudomonadota</taxon>
        <taxon>Gammaproteobacteria</taxon>
        <taxon>Lysobacterales</taxon>
        <taxon>Lysobacteraceae</taxon>
        <taxon>Lysobacter</taxon>
    </lineage>
</organism>
<evidence type="ECO:0000313" key="3">
    <source>
        <dbReference type="Proteomes" id="UP000256829"/>
    </source>
</evidence>
<keyword evidence="1" id="KW-0812">Transmembrane</keyword>
<comment type="caution">
    <text evidence="2">The sequence shown here is derived from an EMBL/GenBank/DDBJ whole genome shotgun (WGS) entry which is preliminary data.</text>
</comment>
<keyword evidence="1" id="KW-1133">Transmembrane helix</keyword>
<sequence>MAADPTHARPQVQAATATPRIGRDQWLALGLLLAALLLGYLILVHPWFTAPMLEANERVESLQQRELRQRMQLQQAPQVQQRLAQVRAQQARSPGFLPESSAELATAGLVQRLERVVAEASPGNRSCAISNRSPLSEPRRDRYPRVIVQVRLRCGTPELMSVLYALEAGSPRLFVGNLNLLSSRGYFLPGANQPSGDGGLDVSFDLYGYLRPSPNVAEVSRAPR</sequence>
<evidence type="ECO:0000313" key="2">
    <source>
        <dbReference type="EMBL" id="RDY68873.1"/>
    </source>
</evidence>
<keyword evidence="1" id="KW-0472">Membrane</keyword>
<keyword evidence="3" id="KW-1185">Reference proteome</keyword>
<accession>A0A3D8VHR1</accession>
<gene>
    <name evidence="2" type="ORF">DX912_05110</name>
</gene>